<dbReference type="PANTHER" id="PTHR10218">
    <property type="entry name" value="GTP-BINDING PROTEIN ALPHA SUBUNIT"/>
    <property type="match status" value="1"/>
</dbReference>
<dbReference type="Pfam" id="PF00503">
    <property type="entry name" value="G-alpha"/>
    <property type="match status" value="2"/>
</dbReference>
<organism evidence="12 13">
    <name type="scientific">Tetrapyrgos nigripes</name>
    <dbReference type="NCBI Taxonomy" id="182062"/>
    <lineage>
        <taxon>Eukaryota</taxon>
        <taxon>Fungi</taxon>
        <taxon>Dikarya</taxon>
        <taxon>Basidiomycota</taxon>
        <taxon>Agaricomycotina</taxon>
        <taxon>Agaricomycetes</taxon>
        <taxon>Agaricomycetidae</taxon>
        <taxon>Agaricales</taxon>
        <taxon>Marasmiineae</taxon>
        <taxon>Marasmiaceae</taxon>
        <taxon>Tetrapyrgos</taxon>
    </lineage>
</organism>
<dbReference type="InterPro" id="IPR011025">
    <property type="entry name" value="GproteinA_insert"/>
</dbReference>
<evidence type="ECO:0000256" key="4">
    <source>
        <dbReference type="ARBA" id="ARBA00022741"/>
    </source>
</evidence>
<sequence length="329" mass="37241">MTDREIESDLEKNKMVCKMVLLGLGKSGKSTIAKQMRILLQDSFSEEERKTFREAIYNNVLESAQAILAAILKTGLVYPDQTVADQITNYRIDNNTGSVLSSEITQAIVNFWQEPIVATVLNEHQNDFYLMDNAHYFLSEATRIGLPDYIPTNADILCQRSERRKWIHCFEGVTSIIFCAAISDYDQVLSEEASQNRLNESLMLFEGIINSPWFLRTSIILFLTKVDVFKRKLPHVSLERYFPGYTGGNDIEKASKFIIWEYVRRNRARLSLSTPDASNRNPQHQIGLPGTARDSISEHAQGHQNVLITTPTLSSSFPSGMQPVSALII</sequence>
<keyword evidence="2" id="KW-0519">Myristate</keyword>
<dbReference type="InterPro" id="IPR027417">
    <property type="entry name" value="P-loop_NTPase"/>
</dbReference>
<evidence type="ECO:0000256" key="6">
    <source>
        <dbReference type="ARBA" id="ARBA00022842"/>
    </source>
</evidence>
<keyword evidence="4" id="KW-0547">Nucleotide-binding</keyword>
<accession>A0A8H5LPI3</accession>
<evidence type="ECO:0000313" key="13">
    <source>
        <dbReference type="Proteomes" id="UP000559256"/>
    </source>
</evidence>
<dbReference type="GO" id="GO:0005525">
    <property type="term" value="F:GTP binding"/>
    <property type="evidence" value="ECO:0007669"/>
    <property type="project" value="UniProtKB-KW"/>
</dbReference>
<dbReference type="GO" id="GO:0005737">
    <property type="term" value="C:cytoplasm"/>
    <property type="evidence" value="ECO:0007669"/>
    <property type="project" value="TreeGrafter"/>
</dbReference>
<keyword evidence="10" id="KW-0449">Lipoprotein</keyword>
<reference evidence="12 13" key="1">
    <citation type="journal article" date="2020" name="ISME J.">
        <title>Uncovering the hidden diversity of litter-decomposition mechanisms in mushroom-forming fungi.</title>
        <authorList>
            <person name="Floudas D."/>
            <person name="Bentzer J."/>
            <person name="Ahren D."/>
            <person name="Johansson T."/>
            <person name="Persson P."/>
            <person name="Tunlid A."/>
        </authorList>
    </citation>
    <scope>NUCLEOTIDE SEQUENCE [LARGE SCALE GENOMIC DNA]</scope>
    <source>
        <strain evidence="12 13">CBS 291.85</strain>
    </source>
</reference>
<evidence type="ECO:0000256" key="1">
    <source>
        <dbReference type="ARBA" id="ARBA00001946"/>
    </source>
</evidence>
<feature type="binding site" evidence="11">
    <location>
        <position position="30"/>
    </location>
    <ligand>
        <name>Mg(2+)</name>
        <dbReference type="ChEBI" id="CHEBI:18420"/>
    </ligand>
</feature>
<keyword evidence="9" id="KW-0807">Transducer</keyword>
<dbReference type="AlphaFoldDB" id="A0A8H5LPI3"/>
<dbReference type="GO" id="GO:0007189">
    <property type="term" value="P:adenylate cyclase-activating G protein-coupled receptor signaling pathway"/>
    <property type="evidence" value="ECO:0007669"/>
    <property type="project" value="TreeGrafter"/>
</dbReference>
<evidence type="ECO:0000256" key="7">
    <source>
        <dbReference type="ARBA" id="ARBA00023134"/>
    </source>
</evidence>
<evidence type="ECO:0000256" key="3">
    <source>
        <dbReference type="ARBA" id="ARBA00022723"/>
    </source>
</evidence>
<keyword evidence="5" id="KW-0378">Hydrolase</keyword>
<dbReference type="PRINTS" id="PR00318">
    <property type="entry name" value="GPROTEINA"/>
</dbReference>
<dbReference type="FunFam" id="3.40.50.300:FF:003800">
    <property type="entry name" value="Guanine nucleotide-binding protein G(k) subunit alpha"/>
    <property type="match status" value="1"/>
</dbReference>
<dbReference type="Gene3D" id="1.10.400.10">
    <property type="entry name" value="GI Alpha 1, domain 2-like"/>
    <property type="match status" value="1"/>
</dbReference>
<proteinExistence type="predicted"/>
<evidence type="ECO:0000256" key="2">
    <source>
        <dbReference type="ARBA" id="ARBA00022707"/>
    </source>
</evidence>
<evidence type="ECO:0000256" key="5">
    <source>
        <dbReference type="ARBA" id="ARBA00022801"/>
    </source>
</evidence>
<dbReference type="OrthoDB" id="5817230at2759"/>
<dbReference type="PANTHER" id="PTHR10218:SF369">
    <property type="entry name" value="GUANINE NUCLEOTIDE-BINDING PROTEIN ALPHA-2 SUBUNIT"/>
    <property type="match status" value="1"/>
</dbReference>
<evidence type="ECO:0000256" key="8">
    <source>
        <dbReference type="ARBA" id="ARBA00023139"/>
    </source>
</evidence>
<keyword evidence="13" id="KW-1185">Reference proteome</keyword>
<keyword evidence="8" id="KW-0564">Palmitate</keyword>
<comment type="cofactor">
    <cofactor evidence="1">
        <name>Mg(2+)</name>
        <dbReference type="ChEBI" id="CHEBI:18420"/>
    </cofactor>
</comment>
<dbReference type="GO" id="GO:0005834">
    <property type="term" value="C:heterotrimeric G-protein complex"/>
    <property type="evidence" value="ECO:0007669"/>
    <property type="project" value="TreeGrafter"/>
</dbReference>
<evidence type="ECO:0000313" key="12">
    <source>
        <dbReference type="EMBL" id="KAF5364822.1"/>
    </source>
</evidence>
<name>A0A8H5LPI3_9AGAR</name>
<dbReference type="Gene3D" id="3.40.50.300">
    <property type="entry name" value="P-loop containing nucleotide triphosphate hydrolases"/>
    <property type="match status" value="1"/>
</dbReference>
<dbReference type="SMART" id="SM00275">
    <property type="entry name" value="G_alpha"/>
    <property type="match status" value="1"/>
</dbReference>
<keyword evidence="6 11" id="KW-0460">Magnesium</keyword>
<evidence type="ECO:0000256" key="9">
    <source>
        <dbReference type="ARBA" id="ARBA00023224"/>
    </source>
</evidence>
<dbReference type="InterPro" id="IPR001019">
    <property type="entry name" value="Gprotein_alpha_su"/>
</dbReference>
<dbReference type="GO" id="GO:0046872">
    <property type="term" value="F:metal ion binding"/>
    <property type="evidence" value="ECO:0007669"/>
    <property type="project" value="UniProtKB-KW"/>
</dbReference>
<gene>
    <name evidence="12" type="ORF">D9758_009307</name>
</gene>
<dbReference type="GO" id="GO:0003924">
    <property type="term" value="F:GTPase activity"/>
    <property type="evidence" value="ECO:0007669"/>
    <property type="project" value="InterPro"/>
</dbReference>
<dbReference type="SUPFAM" id="SSF52540">
    <property type="entry name" value="P-loop containing nucleoside triphosphate hydrolases"/>
    <property type="match status" value="1"/>
</dbReference>
<dbReference type="FunFam" id="1.10.400.10:FF:000007">
    <property type="entry name" value="Guanine nucleotide-binding protein subunit alpha"/>
    <property type="match status" value="1"/>
</dbReference>
<dbReference type="CDD" id="cd00066">
    <property type="entry name" value="G-alpha"/>
    <property type="match status" value="1"/>
</dbReference>
<keyword evidence="7" id="KW-0342">GTP-binding</keyword>
<comment type="caution">
    <text evidence="12">The sequence shown here is derived from an EMBL/GenBank/DDBJ whole genome shotgun (WGS) entry which is preliminary data.</text>
</comment>
<dbReference type="SUPFAM" id="SSF47895">
    <property type="entry name" value="Transducin (alpha subunit), insertion domain"/>
    <property type="match status" value="1"/>
</dbReference>
<dbReference type="GO" id="GO:0032502">
    <property type="term" value="P:developmental process"/>
    <property type="evidence" value="ECO:0007669"/>
    <property type="project" value="UniProtKB-ARBA"/>
</dbReference>
<dbReference type="EMBL" id="JAACJM010000031">
    <property type="protein sequence ID" value="KAF5364822.1"/>
    <property type="molecule type" value="Genomic_DNA"/>
</dbReference>
<keyword evidence="3 11" id="KW-0479">Metal-binding</keyword>
<dbReference type="GO" id="GO:0031683">
    <property type="term" value="F:G-protein beta/gamma-subunit complex binding"/>
    <property type="evidence" value="ECO:0007669"/>
    <property type="project" value="InterPro"/>
</dbReference>
<evidence type="ECO:0000256" key="11">
    <source>
        <dbReference type="PIRSR" id="PIRSR601019-2"/>
    </source>
</evidence>
<dbReference type="Proteomes" id="UP000559256">
    <property type="component" value="Unassembled WGS sequence"/>
</dbReference>
<evidence type="ECO:0000256" key="10">
    <source>
        <dbReference type="ARBA" id="ARBA00023288"/>
    </source>
</evidence>
<dbReference type="GO" id="GO:0001664">
    <property type="term" value="F:G protein-coupled receptor binding"/>
    <property type="evidence" value="ECO:0007669"/>
    <property type="project" value="TreeGrafter"/>
</dbReference>
<dbReference type="PROSITE" id="PS51882">
    <property type="entry name" value="G_ALPHA"/>
    <property type="match status" value="1"/>
</dbReference>
<protein>
    <submittedName>
        <fullName evidence="12">Uncharacterized protein</fullName>
    </submittedName>
</protein>